<accession>Q93RU0</accession>
<evidence type="ECO:0000313" key="2">
    <source>
        <dbReference type="Proteomes" id="UP000001973"/>
    </source>
</evidence>
<dbReference type="EMBL" id="AL939127">
    <property type="protein sequence ID" value="CAC37522.1"/>
    <property type="molecule type" value="Genomic_DNA"/>
</dbReference>
<dbReference type="HOGENOM" id="CLU_3146698_0_0_11"/>
<feature type="non-terminal residue" evidence="1">
    <location>
        <position position="1"/>
    </location>
</feature>
<dbReference type="STRING" id="100226.gene:17763960"/>
<dbReference type="Proteomes" id="UP000001973">
    <property type="component" value="Chromosome"/>
</dbReference>
<dbReference type="KEGG" id="sco:SCO6301"/>
<dbReference type="InParanoid" id="Q93RU0"/>
<name>Q93RU0_STRCO</name>
<sequence>DLGARHPRTARLLCGFMGLPSDGSASALRRAGRALPFVRLESDPPRPFV</sequence>
<dbReference type="PaxDb" id="100226-SCO6301"/>
<dbReference type="EMBL" id="AL645882">
    <property type="protein sequence ID" value="CAC37522.1"/>
    <property type="molecule type" value="Genomic_DNA"/>
</dbReference>
<keyword evidence="2" id="KW-1185">Reference proteome</keyword>
<reference evidence="1 2" key="1">
    <citation type="journal article" date="1996" name="Mol. Microbiol.">
        <title>A set of ordered cosmids and a detailed genetic and physical map for the 8 Mb Streptomyces coelicolor A3(2) chromosome.</title>
        <authorList>
            <person name="Redenbach M."/>
            <person name="Kieser H.M."/>
            <person name="Denapaite D."/>
            <person name="Eichner A."/>
            <person name="Cullum J."/>
            <person name="Kinashi H."/>
            <person name="Hopwood D.A."/>
        </authorList>
    </citation>
    <scope>NUCLEOTIDE SEQUENCE [LARGE SCALE GENOMIC DNA]</scope>
    <source>
        <strain evidence="2">ATCC BAA-471 / A3(2) / M145</strain>
    </source>
</reference>
<protein>
    <submittedName>
        <fullName evidence="1">SCO6301 protein ( SCIF3.03cprotein )</fullName>
    </submittedName>
</protein>
<proteinExistence type="predicted"/>
<reference evidence="1 2" key="2">
    <citation type="journal article" date="2002" name="Nature">
        <title>Complete genome sequence of the model actinomycete Streptomyces coelicolor A3(2).</title>
        <authorList>
            <person name="Bentley S.D."/>
            <person name="Chater K.F."/>
            <person name="Cerdeno-Tarraga A.M."/>
            <person name="Challis G.L."/>
            <person name="Thomson N.R."/>
            <person name="James K.D."/>
            <person name="Harris D.E."/>
            <person name="Quail M.A."/>
            <person name="Kieser H."/>
            <person name="Harper D."/>
            <person name="Bateman A."/>
            <person name="Brown S."/>
            <person name="Chandra G."/>
            <person name="Chen C.W."/>
            <person name="Collins M."/>
            <person name="Cronin A."/>
            <person name="Fraser A."/>
            <person name="Goble A."/>
            <person name="Hidalgo J."/>
            <person name="Hornsby T."/>
            <person name="Howarth S."/>
            <person name="Huang C.H."/>
            <person name="Kieser T."/>
            <person name="Larke L."/>
            <person name="Murphy L."/>
            <person name="Oliver K."/>
            <person name="O'Neil S."/>
            <person name="Rabbinowitsch E."/>
            <person name="Rajandream M.A."/>
            <person name="Rutherford K."/>
            <person name="Rutter S."/>
            <person name="Seeger K."/>
            <person name="Saunders D."/>
            <person name="Sharp S."/>
            <person name="Squares R."/>
            <person name="Squares S."/>
            <person name="Taylor K."/>
            <person name="Warren T."/>
            <person name="Wietzorrek A."/>
            <person name="Woodward J."/>
            <person name="Barrell B.G."/>
            <person name="Parkhill J."/>
            <person name="Hopwood D.A."/>
        </authorList>
    </citation>
    <scope>NUCLEOTIDE SEQUENCE [LARGE SCALE GENOMIC DNA]</scope>
    <source>
        <strain evidence="2">ATCC BAA-471 / A3(2) / M145</strain>
    </source>
</reference>
<dbReference type="AlphaFoldDB" id="Q93RU0"/>
<organism evidence="1 2">
    <name type="scientific">Streptomyces coelicolor (strain ATCC BAA-471 / A3(2) / M145)</name>
    <dbReference type="NCBI Taxonomy" id="100226"/>
    <lineage>
        <taxon>Bacteria</taxon>
        <taxon>Bacillati</taxon>
        <taxon>Actinomycetota</taxon>
        <taxon>Actinomycetes</taxon>
        <taxon>Kitasatosporales</taxon>
        <taxon>Streptomycetaceae</taxon>
        <taxon>Streptomyces</taxon>
        <taxon>Streptomyces albidoflavus group</taxon>
    </lineage>
</organism>
<dbReference type="PATRIC" id="fig|100226.15.peg.6415"/>
<gene>
    <name evidence="1" type="ordered locus">SCO6301</name>
    <name evidence="1" type="ORF">SCIF3.03c</name>
</gene>
<evidence type="ECO:0000313" key="1">
    <source>
        <dbReference type="EMBL" id="CAC37522.1"/>
    </source>
</evidence>